<dbReference type="PIRSF" id="PIRSF000137">
    <property type="entry name" value="Alcohol_oxidase"/>
    <property type="match status" value="1"/>
</dbReference>
<dbReference type="Pfam" id="PF00732">
    <property type="entry name" value="GMC_oxred_N"/>
    <property type="match status" value="1"/>
</dbReference>
<keyword evidence="5" id="KW-0274">FAD</keyword>
<dbReference type="Pfam" id="PF05199">
    <property type="entry name" value="GMC_oxred_C"/>
    <property type="match status" value="1"/>
</dbReference>
<comment type="cofactor">
    <cofactor evidence="1">
        <name>FAD</name>
        <dbReference type="ChEBI" id="CHEBI:57692"/>
    </cofactor>
</comment>
<keyword evidence="4" id="KW-0732">Signal</keyword>
<dbReference type="InterPro" id="IPR000172">
    <property type="entry name" value="GMC_OxRdtase_N"/>
</dbReference>
<evidence type="ECO:0000256" key="5">
    <source>
        <dbReference type="ARBA" id="ARBA00022827"/>
    </source>
</evidence>
<evidence type="ECO:0000256" key="1">
    <source>
        <dbReference type="ARBA" id="ARBA00001974"/>
    </source>
</evidence>
<gene>
    <name evidence="8" type="ORF">GFSPODELE1_LOCUS7890</name>
</gene>
<dbReference type="SUPFAM" id="SSF54373">
    <property type="entry name" value="FAD-linked reductases, C-terminal domain"/>
    <property type="match status" value="1"/>
</dbReference>
<evidence type="ECO:0000256" key="3">
    <source>
        <dbReference type="ARBA" id="ARBA00022630"/>
    </source>
</evidence>
<dbReference type="PANTHER" id="PTHR11552">
    <property type="entry name" value="GLUCOSE-METHANOL-CHOLINE GMC OXIDOREDUCTASE"/>
    <property type="match status" value="1"/>
</dbReference>
<proteinExistence type="inferred from homology"/>
<keyword evidence="6" id="KW-0560">Oxidoreductase</keyword>
<dbReference type="SUPFAM" id="SSF51905">
    <property type="entry name" value="FAD/NAD(P)-binding domain"/>
    <property type="match status" value="1"/>
</dbReference>
<protein>
    <recommendedName>
        <fullName evidence="7">Glucose-methanol-choline oxidoreductase N-terminal domain-containing protein</fullName>
    </recommendedName>
</protein>
<dbReference type="PANTHER" id="PTHR11552:SF201">
    <property type="entry name" value="GLUCOSE-METHANOL-CHOLINE OXIDOREDUCTASE N-TERMINAL DOMAIN-CONTAINING PROTEIN"/>
    <property type="match status" value="1"/>
</dbReference>
<accession>A0ABP1DTQ4</accession>
<evidence type="ECO:0000313" key="8">
    <source>
        <dbReference type="EMBL" id="CAL1710572.1"/>
    </source>
</evidence>
<evidence type="ECO:0000256" key="4">
    <source>
        <dbReference type="ARBA" id="ARBA00022729"/>
    </source>
</evidence>
<keyword evidence="9" id="KW-1185">Reference proteome</keyword>
<dbReference type="Gene3D" id="3.50.50.60">
    <property type="entry name" value="FAD/NAD(P)-binding domain"/>
    <property type="match status" value="1"/>
</dbReference>
<dbReference type="InterPro" id="IPR036188">
    <property type="entry name" value="FAD/NAD-bd_sf"/>
</dbReference>
<evidence type="ECO:0000256" key="2">
    <source>
        <dbReference type="ARBA" id="ARBA00010790"/>
    </source>
</evidence>
<dbReference type="Proteomes" id="UP001497453">
    <property type="component" value="Chromosome 6"/>
</dbReference>
<evidence type="ECO:0000259" key="7">
    <source>
        <dbReference type="PROSITE" id="PS00624"/>
    </source>
</evidence>
<name>A0ABP1DTQ4_9APHY</name>
<dbReference type="InterPro" id="IPR007867">
    <property type="entry name" value="GMC_OxRtase_C"/>
</dbReference>
<evidence type="ECO:0000256" key="6">
    <source>
        <dbReference type="ARBA" id="ARBA00023002"/>
    </source>
</evidence>
<keyword evidence="3" id="KW-0285">Flavoprotein</keyword>
<dbReference type="Gene3D" id="3.30.560.10">
    <property type="entry name" value="Glucose Oxidase, domain 3"/>
    <property type="match status" value="1"/>
</dbReference>
<dbReference type="EMBL" id="OZ037949">
    <property type="protein sequence ID" value="CAL1710572.1"/>
    <property type="molecule type" value="Genomic_DNA"/>
</dbReference>
<comment type="similarity">
    <text evidence="2">Belongs to the GMC oxidoreductase family.</text>
</comment>
<dbReference type="InterPro" id="IPR012132">
    <property type="entry name" value="GMC_OxRdtase"/>
</dbReference>
<reference evidence="9" key="1">
    <citation type="submission" date="2024-04" db="EMBL/GenBank/DDBJ databases">
        <authorList>
            <person name="Shaw F."/>
            <person name="Minotto A."/>
        </authorList>
    </citation>
    <scope>NUCLEOTIDE SEQUENCE [LARGE SCALE GENOMIC DNA]</scope>
</reference>
<evidence type="ECO:0000313" key="9">
    <source>
        <dbReference type="Proteomes" id="UP001497453"/>
    </source>
</evidence>
<sequence>MPIVNVDTFLGAKLDYLVIGGGTSGLVVAARLSEDPNVAVGVLEAGNDHADVPEITIPGMMARVIHNPEFDWTFYSELQKYANDRKVLQSRGKGIGGSSAINFLASVRPAKEELDVLERLGNPGWNWESLLKYMKKSEHLQIPNITPDQAVAYAVVPDPNLHGTNGPIAKSFPPHVTEMHSAVLDSLEKNGVPRNAENSGGNPVGGLLFPTSVDSSTATRSHSGSAYFAPNAQRPNFLVLTGAHAAKIILASGKAGLLRATGVEFIKDGKSYVANASKEIILSAGTFQSPQLLELSGIGDKDILNVHGIEPRIDLPGVGENLQDHSLAPAIIEVDKKVESLEVLFSPEGLAKHQELYKQQKGILAGIPSSLFAFFPAKAFAGTEDIQRWKSLSSISGSPPEIFEKTKPSVKRGIEKQYELLRGWVDDPAHPMALLLSLNGHFPIPGLTIDHSKRYMTSLLAYTHPFARGTVHIKSTSPLDAPAIQQNYLSNPVDLEVLTKILQFMDKVYATEPTKSLFVKRILPPKGVETDEALKEYVKSTLATVHHPVGTCAMLPREDGGVVDSNLLVYGTENLRVIDCSVIPLEISSNVQTLAYAVGEKGADIVKAVR</sequence>
<dbReference type="PROSITE" id="PS00624">
    <property type="entry name" value="GMC_OXRED_2"/>
    <property type="match status" value="1"/>
</dbReference>
<organism evidence="8 9">
    <name type="scientific">Somion occarium</name>
    <dbReference type="NCBI Taxonomy" id="3059160"/>
    <lineage>
        <taxon>Eukaryota</taxon>
        <taxon>Fungi</taxon>
        <taxon>Dikarya</taxon>
        <taxon>Basidiomycota</taxon>
        <taxon>Agaricomycotina</taxon>
        <taxon>Agaricomycetes</taxon>
        <taxon>Polyporales</taxon>
        <taxon>Cerrenaceae</taxon>
        <taxon>Somion</taxon>
    </lineage>
</organism>
<feature type="domain" description="Glucose-methanol-choline oxidoreductase N-terminal" evidence="7">
    <location>
        <begin position="285"/>
        <end position="299"/>
    </location>
</feature>